<gene>
    <name evidence="1" type="ORF">GCM10017161_22400</name>
</gene>
<dbReference type="RefSeq" id="WP_189770446.1">
    <property type="nucleotide sequence ID" value="NZ_BNCK01000004.1"/>
</dbReference>
<protein>
    <submittedName>
        <fullName evidence="1">Uncharacterized protein</fullName>
    </submittedName>
</protein>
<sequence length="194" mass="21782">MTTFAGSSAAQPDLDWSQLRETILMLNLAVAQIDQSMNEGHSSVSVLSQSFTALATNLRDIQTSIEKLPKQSEKQIPDKLKSIIEGSTNTAMDKVQASIIAFQFYDKLTQRLDHVSLSLTALAELIADPSSLYSPPKWQELQQSIRSKYTMEEERIMFDNVLSGMSVEQALSEFRQAMANKHANDQDDEDIEFF</sequence>
<dbReference type="AlphaFoldDB" id="A0A919BID8"/>
<reference evidence="1" key="1">
    <citation type="journal article" date="2014" name="Int. J. Syst. Evol. Microbiol.">
        <title>Complete genome sequence of Corynebacterium casei LMG S-19264T (=DSM 44701T), isolated from a smear-ripened cheese.</title>
        <authorList>
            <consortium name="US DOE Joint Genome Institute (JGI-PGF)"/>
            <person name="Walter F."/>
            <person name="Albersmeier A."/>
            <person name="Kalinowski J."/>
            <person name="Ruckert C."/>
        </authorList>
    </citation>
    <scope>NUCLEOTIDE SEQUENCE</scope>
    <source>
        <strain evidence="1">KCTC 42731</strain>
    </source>
</reference>
<name>A0A919BID8_9GAMM</name>
<keyword evidence="2" id="KW-1185">Reference proteome</keyword>
<evidence type="ECO:0000313" key="1">
    <source>
        <dbReference type="EMBL" id="GHF93508.1"/>
    </source>
</evidence>
<accession>A0A919BID8</accession>
<organism evidence="1 2">
    <name type="scientific">Thalassotalea marina</name>
    <dbReference type="NCBI Taxonomy" id="1673741"/>
    <lineage>
        <taxon>Bacteria</taxon>
        <taxon>Pseudomonadati</taxon>
        <taxon>Pseudomonadota</taxon>
        <taxon>Gammaproteobacteria</taxon>
        <taxon>Alteromonadales</taxon>
        <taxon>Colwelliaceae</taxon>
        <taxon>Thalassotalea</taxon>
    </lineage>
</organism>
<evidence type="ECO:0000313" key="2">
    <source>
        <dbReference type="Proteomes" id="UP000623842"/>
    </source>
</evidence>
<reference evidence="1" key="2">
    <citation type="submission" date="2020-09" db="EMBL/GenBank/DDBJ databases">
        <authorList>
            <person name="Sun Q."/>
            <person name="Kim S."/>
        </authorList>
    </citation>
    <scope>NUCLEOTIDE SEQUENCE</scope>
    <source>
        <strain evidence="1">KCTC 42731</strain>
    </source>
</reference>
<proteinExistence type="predicted"/>
<comment type="caution">
    <text evidence="1">The sequence shown here is derived from an EMBL/GenBank/DDBJ whole genome shotgun (WGS) entry which is preliminary data.</text>
</comment>
<dbReference type="Proteomes" id="UP000623842">
    <property type="component" value="Unassembled WGS sequence"/>
</dbReference>
<dbReference type="EMBL" id="BNCK01000004">
    <property type="protein sequence ID" value="GHF93508.1"/>
    <property type="molecule type" value="Genomic_DNA"/>
</dbReference>